<dbReference type="InterPro" id="IPR027417">
    <property type="entry name" value="P-loop_NTPase"/>
</dbReference>
<accession>A0A8S5L974</accession>
<evidence type="ECO:0000256" key="1">
    <source>
        <dbReference type="ARBA" id="ARBA00022741"/>
    </source>
</evidence>
<dbReference type="InterPro" id="IPR003714">
    <property type="entry name" value="PhoH"/>
</dbReference>
<dbReference type="Pfam" id="PF02562">
    <property type="entry name" value="PhoH"/>
    <property type="match status" value="1"/>
</dbReference>
<dbReference type="GO" id="GO:0005524">
    <property type="term" value="F:ATP binding"/>
    <property type="evidence" value="ECO:0007669"/>
    <property type="project" value="UniProtKB-KW"/>
</dbReference>
<evidence type="ECO:0000259" key="3">
    <source>
        <dbReference type="Pfam" id="PF02562"/>
    </source>
</evidence>
<dbReference type="InterPro" id="IPR051451">
    <property type="entry name" value="PhoH2-like"/>
</dbReference>
<evidence type="ECO:0000313" key="4">
    <source>
        <dbReference type="EMBL" id="DAD66456.1"/>
    </source>
</evidence>
<reference evidence="4" key="1">
    <citation type="journal article" date="2021" name="Proc. Natl. Acad. Sci. U.S.A.">
        <title>A Catalog of Tens of Thousands of Viruses from Human Metagenomes Reveals Hidden Associations with Chronic Diseases.</title>
        <authorList>
            <person name="Tisza M.J."/>
            <person name="Buck C.B."/>
        </authorList>
    </citation>
    <scope>NUCLEOTIDE SEQUENCE</scope>
    <source>
        <strain evidence="4">CtPuP5</strain>
    </source>
</reference>
<keyword evidence="2" id="KW-0067">ATP-binding</keyword>
<name>A0A8S5L974_9CAUD</name>
<proteinExistence type="predicted"/>
<dbReference type="PANTHER" id="PTHR30473">
    <property type="entry name" value="PROTEIN PHOH"/>
    <property type="match status" value="1"/>
</dbReference>
<keyword evidence="1" id="KW-0547">Nucleotide-binding</keyword>
<dbReference type="EMBL" id="BK014662">
    <property type="protein sequence ID" value="DAD66456.1"/>
    <property type="molecule type" value="Genomic_DNA"/>
</dbReference>
<evidence type="ECO:0000256" key="2">
    <source>
        <dbReference type="ARBA" id="ARBA00022840"/>
    </source>
</evidence>
<dbReference type="Gene3D" id="3.40.50.300">
    <property type="entry name" value="P-loop containing nucleotide triphosphate hydrolases"/>
    <property type="match status" value="1"/>
</dbReference>
<sequence>MGRKKNLKGIDEADLELINSKMAYGAEDRGESSYTNCSKALNYKINLKCKNQSQKLLHNLIKSKEVTFCAGAAGTGKSYVALATALELLKGDNAYKKIIIVVPTVQSDLEIGFLKGTIEEKIMPYAQAHIYTMEKILNAAGNNGKEVVKELQKCGLLEIMCVSFLRGLTIDNAVVLIEESQNLPKSAFKTLLTRIGDNSKYIFDGDLDQIDNKEIKKGASDCGLKYAIDKLSDLEDVGSMQFTKDEIVRNPIISKILDRWDGK</sequence>
<organism evidence="4">
    <name type="scientific">Myoviridae sp. ctPuP5</name>
    <dbReference type="NCBI Taxonomy" id="2823543"/>
    <lineage>
        <taxon>Viruses</taxon>
        <taxon>Duplodnaviria</taxon>
        <taxon>Heunggongvirae</taxon>
        <taxon>Uroviricota</taxon>
        <taxon>Caudoviricetes</taxon>
    </lineage>
</organism>
<dbReference type="PANTHER" id="PTHR30473:SF2">
    <property type="entry name" value="PIN DOMAIN-CONTAINING PROTEIN"/>
    <property type="match status" value="1"/>
</dbReference>
<dbReference type="SUPFAM" id="SSF52540">
    <property type="entry name" value="P-loop containing nucleoside triphosphate hydrolases"/>
    <property type="match status" value="1"/>
</dbReference>
<protein>
    <submittedName>
        <fullName evidence="4">PhoH-like protein</fullName>
    </submittedName>
</protein>
<feature type="domain" description="PhoH-like protein" evidence="3">
    <location>
        <begin position="47"/>
        <end position="258"/>
    </location>
</feature>